<dbReference type="PANTHER" id="PTHR11019:SF159">
    <property type="entry name" value="TRANSCRIPTIONAL REGULATOR-RELATED"/>
    <property type="match status" value="1"/>
</dbReference>
<dbReference type="Proteomes" id="UP000298596">
    <property type="component" value="Plasmid p2"/>
</dbReference>
<dbReference type="Pfam" id="PF12833">
    <property type="entry name" value="HTH_18"/>
    <property type="match status" value="1"/>
</dbReference>
<name>A0A4D8Q9F7_AZOBR</name>
<dbReference type="PROSITE" id="PS01124">
    <property type="entry name" value="HTH_ARAC_FAMILY_2"/>
    <property type="match status" value="1"/>
</dbReference>
<evidence type="ECO:0000259" key="5">
    <source>
        <dbReference type="PROSITE" id="PS01124"/>
    </source>
</evidence>
<dbReference type="InterPro" id="IPR018062">
    <property type="entry name" value="HTH_AraC-typ_CS"/>
</dbReference>
<proteinExistence type="predicted"/>
<dbReference type="PANTHER" id="PTHR11019">
    <property type="entry name" value="HTH-TYPE TRANSCRIPTIONAL REGULATOR NIMR"/>
    <property type="match status" value="1"/>
</dbReference>
<dbReference type="GO" id="GO:0043565">
    <property type="term" value="F:sequence-specific DNA binding"/>
    <property type="evidence" value="ECO:0007669"/>
    <property type="project" value="InterPro"/>
</dbReference>
<dbReference type="SMART" id="SM00342">
    <property type="entry name" value="HTH_ARAC"/>
    <property type="match status" value="1"/>
</dbReference>
<sequence>MFGKSEDRNDYQNTPRAVAAMARDLPDQFVIPMHSHHRSQLIFGCSGVITVTTVAGSWVVPSLRAVWVPGGVEHEMKTSGRVEMRTVYVDPSACGNLPKGCCVVAVSPLLRELIVAAVRFDNDYPDGGREDRIMSLILDEIRPAPVLPLDLPLPGDRRLLRICQAILEEPSCTTTLSEFGKQTGASQRTLERMFPLETGMTFSKWRQQARLLCGIRMLAEGMAISTVAIDLGYESPSAFSAMFRRALGIAPSEYFQMIDARKIEAL</sequence>
<dbReference type="InterPro" id="IPR014710">
    <property type="entry name" value="RmlC-like_jellyroll"/>
</dbReference>
<dbReference type="Gene3D" id="2.60.120.10">
    <property type="entry name" value="Jelly Rolls"/>
    <property type="match status" value="1"/>
</dbReference>
<dbReference type="CDD" id="cd06124">
    <property type="entry name" value="cupin_NimR-like_N"/>
    <property type="match status" value="1"/>
</dbReference>
<organism evidence="6 7">
    <name type="scientific">Azospirillum brasilense</name>
    <dbReference type="NCBI Taxonomy" id="192"/>
    <lineage>
        <taxon>Bacteria</taxon>
        <taxon>Pseudomonadati</taxon>
        <taxon>Pseudomonadota</taxon>
        <taxon>Alphaproteobacteria</taxon>
        <taxon>Rhodospirillales</taxon>
        <taxon>Azospirillaceae</taxon>
        <taxon>Azospirillum</taxon>
    </lineage>
</organism>
<keyword evidence="6" id="KW-0614">Plasmid</keyword>
<dbReference type="FunFam" id="1.10.10.60:FF:000132">
    <property type="entry name" value="AraC family transcriptional regulator"/>
    <property type="match status" value="1"/>
</dbReference>
<accession>A0A4D8Q9F7</accession>
<dbReference type="PROSITE" id="PS00041">
    <property type="entry name" value="HTH_ARAC_FAMILY_1"/>
    <property type="match status" value="1"/>
</dbReference>
<dbReference type="SUPFAM" id="SSF51182">
    <property type="entry name" value="RmlC-like cupins"/>
    <property type="match status" value="1"/>
</dbReference>
<dbReference type="EMBL" id="CP032332">
    <property type="protein sequence ID" value="QCO05843.1"/>
    <property type="molecule type" value="Genomic_DNA"/>
</dbReference>
<dbReference type="GO" id="GO:0003700">
    <property type="term" value="F:DNA-binding transcription factor activity"/>
    <property type="evidence" value="ECO:0007669"/>
    <property type="project" value="InterPro"/>
</dbReference>
<dbReference type="InterPro" id="IPR009057">
    <property type="entry name" value="Homeodomain-like_sf"/>
</dbReference>
<dbReference type="InterPro" id="IPR018060">
    <property type="entry name" value="HTH_AraC"/>
</dbReference>
<dbReference type="AlphaFoldDB" id="A0A4D8Q9F7"/>
<geneLocation type="plasmid" evidence="6">
    <name>p2</name>
</geneLocation>
<feature type="domain" description="HTH araC/xylS-type" evidence="5">
    <location>
        <begin position="157"/>
        <end position="257"/>
    </location>
</feature>
<evidence type="ECO:0000256" key="2">
    <source>
        <dbReference type="ARBA" id="ARBA00023015"/>
    </source>
</evidence>
<evidence type="ECO:0000313" key="6">
    <source>
        <dbReference type="EMBL" id="QCO05843.1"/>
    </source>
</evidence>
<keyword evidence="1" id="KW-0678">Repressor</keyword>
<evidence type="ECO:0000256" key="1">
    <source>
        <dbReference type="ARBA" id="ARBA00022491"/>
    </source>
</evidence>
<protein>
    <submittedName>
        <fullName evidence="6">AraC family transcriptional regulator</fullName>
    </submittedName>
</protein>
<evidence type="ECO:0000313" key="7">
    <source>
        <dbReference type="Proteomes" id="UP000298596"/>
    </source>
</evidence>
<gene>
    <name evidence="6" type="ORF">D3867_28610</name>
</gene>
<evidence type="ECO:0000256" key="4">
    <source>
        <dbReference type="ARBA" id="ARBA00023163"/>
    </source>
</evidence>
<keyword evidence="4" id="KW-0804">Transcription</keyword>
<keyword evidence="2" id="KW-0805">Transcription regulation</keyword>
<reference evidence="6 7" key="1">
    <citation type="submission" date="2018-09" db="EMBL/GenBank/DDBJ databases">
        <title>Whole genome based analysis of evolution and adaptive divergence in Indian and Brazilian strains of Azospirillum brasilense.</title>
        <authorList>
            <person name="Singh C."/>
            <person name="Tripathi A.K."/>
        </authorList>
    </citation>
    <scope>NUCLEOTIDE SEQUENCE [LARGE SCALE GENOMIC DNA]</scope>
    <source>
        <strain evidence="6 7">MTCC4036</strain>
        <plasmid evidence="6 7">p2</plasmid>
    </source>
</reference>
<dbReference type="SUPFAM" id="SSF46689">
    <property type="entry name" value="Homeodomain-like"/>
    <property type="match status" value="1"/>
</dbReference>
<dbReference type="Gene3D" id="1.10.10.60">
    <property type="entry name" value="Homeodomain-like"/>
    <property type="match status" value="1"/>
</dbReference>
<evidence type="ECO:0000256" key="3">
    <source>
        <dbReference type="ARBA" id="ARBA00023125"/>
    </source>
</evidence>
<dbReference type="InterPro" id="IPR011051">
    <property type="entry name" value="RmlC_Cupin_sf"/>
</dbReference>
<keyword evidence="3" id="KW-0238">DNA-binding</keyword>
<dbReference type="PRINTS" id="PR00032">
    <property type="entry name" value="HTHARAC"/>
</dbReference>
<dbReference type="InterPro" id="IPR020449">
    <property type="entry name" value="Tscrpt_reg_AraC-type_HTH"/>
</dbReference>